<dbReference type="AlphaFoldDB" id="A0A1T5IR98"/>
<accession>A0A1T5IR98</accession>
<keyword evidence="2 3" id="KW-0472">Membrane</keyword>
<reference evidence="4 5" key="1">
    <citation type="submission" date="2017-02" db="EMBL/GenBank/DDBJ databases">
        <authorList>
            <person name="Peterson S.W."/>
        </authorList>
    </citation>
    <scope>NUCLEOTIDE SEQUENCE [LARGE SCALE GENOMIC DNA]</scope>
    <source>
        <strain evidence="4 5">DSM 25262</strain>
    </source>
</reference>
<dbReference type="GO" id="GO:0005886">
    <property type="term" value="C:plasma membrane"/>
    <property type="evidence" value="ECO:0007669"/>
    <property type="project" value="UniProtKB-SubCell"/>
</dbReference>
<evidence type="ECO:0000256" key="3">
    <source>
        <dbReference type="SAM" id="Phobius"/>
    </source>
</evidence>
<name>A0A1T5IR98_9BACT</name>
<dbReference type="PROSITE" id="PS51257">
    <property type="entry name" value="PROKAR_LIPOPROTEIN"/>
    <property type="match status" value="1"/>
</dbReference>
<dbReference type="EMBL" id="FUZU01000001">
    <property type="protein sequence ID" value="SKC41714.1"/>
    <property type="molecule type" value="Genomic_DNA"/>
</dbReference>
<dbReference type="Gene3D" id="2.20.200.10">
    <property type="entry name" value="Outer membrane efflux proteins (OEP)"/>
    <property type="match status" value="1"/>
</dbReference>
<dbReference type="InterPro" id="IPR003423">
    <property type="entry name" value="OMP_efflux"/>
</dbReference>
<comment type="similarity">
    <text evidence="1 2">Belongs to the outer membrane factor (OMF) (TC 1.B.17) family.</text>
</comment>
<keyword evidence="3" id="KW-1133">Transmembrane helix</keyword>
<keyword evidence="2 3" id="KW-0812">Transmembrane</keyword>
<dbReference type="InterPro" id="IPR010131">
    <property type="entry name" value="MdtP/NodT-like"/>
</dbReference>
<sequence length="474" mass="52060">MYSNRFIYSSIGVVLFAVVLLGCSVGKNYKRPDLKAPQQFGTTVQPSDSSIATQSWKEFFTDTTLLRLIDKAVVNNFDLQLAIKRIAIAESRAKQARAAWLPTWSVQASASTNNPSGNSLNGISLSSFLGTNHIEDYTLSSTISWEIDVWGKIRRSKQAALADYLQTFEAGRAIQTQLVAQVSNAYYNLLMMDAQLAIANRNVLLSDSIVQMMQLQKTAGEVTELAVQQAVAQQQTAALLVPQLEQAIAIQENGLRLLLGDWPGAVSRNTELSTLILNDSIFATGVPIDLLSHRPDVRASEKGLVAANARVGIAQGNMYPALNLTATGGLNAYEASNWFNIPASLFGTVMGSLTQPIFQRRTLRTQLEIAKAEREQRVIEFRQSVTGAVHEVTNALIRLDKLKTQQLVVTTRVETLQQAVKNARLLFRSGMANYLEVITAQSNALQAELDKADITRQQLSARVELYQSLGGGWK</sequence>
<evidence type="ECO:0000313" key="4">
    <source>
        <dbReference type="EMBL" id="SKC41714.1"/>
    </source>
</evidence>
<gene>
    <name evidence="4" type="ORF">SAMN05660236_0313</name>
</gene>
<evidence type="ECO:0000256" key="2">
    <source>
        <dbReference type="RuleBase" id="RU362097"/>
    </source>
</evidence>
<dbReference type="PANTHER" id="PTHR30203:SF33">
    <property type="entry name" value="BLR4455 PROTEIN"/>
    <property type="match status" value="1"/>
</dbReference>
<dbReference type="GO" id="GO:0015562">
    <property type="term" value="F:efflux transmembrane transporter activity"/>
    <property type="evidence" value="ECO:0007669"/>
    <property type="project" value="InterPro"/>
</dbReference>
<evidence type="ECO:0000313" key="5">
    <source>
        <dbReference type="Proteomes" id="UP000190961"/>
    </source>
</evidence>
<dbReference type="PANTHER" id="PTHR30203">
    <property type="entry name" value="OUTER MEMBRANE CATION EFFLUX PROTEIN"/>
    <property type="match status" value="1"/>
</dbReference>
<dbReference type="Pfam" id="PF02321">
    <property type="entry name" value="OEP"/>
    <property type="match status" value="2"/>
</dbReference>
<dbReference type="RefSeq" id="WP_079684952.1">
    <property type="nucleotide sequence ID" value="NZ_FUZU01000001.1"/>
</dbReference>
<dbReference type="NCBIfam" id="TIGR01845">
    <property type="entry name" value="outer_NodT"/>
    <property type="match status" value="1"/>
</dbReference>
<evidence type="ECO:0000256" key="1">
    <source>
        <dbReference type="ARBA" id="ARBA00007613"/>
    </source>
</evidence>
<proteinExistence type="inferred from homology"/>
<keyword evidence="2" id="KW-1134">Transmembrane beta strand</keyword>
<dbReference type="Gene3D" id="1.20.1600.10">
    <property type="entry name" value="Outer membrane efflux proteins (OEP)"/>
    <property type="match status" value="1"/>
</dbReference>
<dbReference type="STRING" id="688867.SAMN05660236_0313"/>
<protein>
    <submittedName>
        <fullName evidence="4">Efflux transporter, outer membrane factor (OMF) lipoprotein, NodT family</fullName>
    </submittedName>
</protein>
<keyword evidence="5" id="KW-1185">Reference proteome</keyword>
<keyword evidence="2" id="KW-0564">Palmitate</keyword>
<keyword evidence="2 4" id="KW-0449">Lipoprotein</keyword>
<dbReference type="OrthoDB" id="9770517at2"/>
<organism evidence="4 5">
    <name type="scientific">Ohtaekwangia koreensis</name>
    <dbReference type="NCBI Taxonomy" id="688867"/>
    <lineage>
        <taxon>Bacteria</taxon>
        <taxon>Pseudomonadati</taxon>
        <taxon>Bacteroidota</taxon>
        <taxon>Cytophagia</taxon>
        <taxon>Cytophagales</taxon>
        <taxon>Fulvivirgaceae</taxon>
        <taxon>Ohtaekwangia</taxon>
    </lineage>
</organism>
<feature type="transmembrane region" description="Helical" evidence="3">
    <location>
        <begin position="6"/>
        <end position="25"/>
    </location>
</feature>
<comment type="subcellular location">
    <subcellularLocation>
        <location evidence="2">Cell membrane</location>
        <topology evidence="2">Lipid-anchor</topology>
    </subcellularLocation>
</comment>
<dbReference type="SUPFAM" id="SSF56954">
    <property type="entry name" value="Outer membrane efflux proteins (OEP)"/>
    <property type="match status" value="1"/>
</dbReference>
<dbReference type="Proteomes" id="UP000190961">
    <property type="component" value="Unassembled WGS sequence"/>
</dbReference>